<keyword evidence="11" id="KW-0460">Magnesium</keyword>
<evidence type="ECO:0000256" key="13">
    <source>
        <dbReference type="ARBA" id="ARBA00030285"/>
    </source>
</evidence>
<evidence type="ECO:0000256" key="14">
    <source>
        <dbReference type="ARBA" id="ARBA00030436"/>
    </source>
</evidence>
<comment type="cofactor">
    <cofactor evidence="1">
        <name>Mn(2+)</name>
        <dbReference type="ChEBI" id="CHEBI:29035"/>
    </cofactor>
</comment>
<dbReference type="GO" id="GO:0043657">
    <property type="term" value="C:host cell"/>
    <property type="evidence" value="ECO:0007669"/>
    <property type="project" value="UniProtKB-SubCell"/>
</dbReference>
<dbReference type="GO" id="GO:0016787">
    <property type="term" value="F:hydrolase activity"/>
    <property type="evidence" value="ECO:0007669"/>
    <property type="project" value="UniProtKB-KW"/>
</dbReference>
<keyword evidence="9" id="KW-0547">Nucleotide-binding</keyword>
<protein>
    <recommendedName>
        <fullName evidence="5">RNA-directed RNA polymerase L</fullName>
        <ecNumber evidence="4">2.7.7.48</ecNumber>
    </recommendedName>
    <alternativeName>
        <fullName evidence="13">Large structural protein</fullName>
    </alternativeName>
    <alternativeName>
        <fullName evidence="15">Replicase</fullName>
    </alternativeName>
    <alternativeName>
        <fullName evidence="14">Transcriptase</fullName>
    </alternativeName>
</protein>
<name>A0A7D9MVN4_9VIRU</name>
<dbReference type="CDD" id="cd22349">
    <property type="entry name" value="PDDEXK_RNA_polymerase-like"/>
    <property type="match status" value="1"/>
</dbReference>
<evidence type="ECO:0000256" key="11">
    <source>
        <dbReference type="ARBA" id="ARBA00022842"/>
    </source>
</evidence>
<evidence type="ECO:0000256" key="9">
    <source>
        <dbReference type="ARBA" id="ARBA00022741"/>
    </source>
</evidence>
<dbReference type="Pfam" id="PF21561">
    <property type="entry name" value="L_thumb_ring_vir"/>
    <property type="match status" value="1"/>
</dbReference>
<evidence type="ECO:0000256" key="10">
    <source>
        <dbReference type="ARBA" id="ARBA00022801"/>
    </source>
</evidence>
<keyword evidence="7" id="KW-0808">Transferase</keyword>
<evidence type="ECO:0000256" key="15">
    <source>
        <dbReference type="ARBA" id="ARBA00031012"/>
    </source>
</evidence>
<feature type="domain" description="RdRp catalytic" evidence="18">
    <location>
        <begin position="1028"/>
        <end position="1215"/>
    </location>
</feature>
<dbReference type="GO" id="GO:0000166">
    <property type="term" value="F:nucleotide binding"/>
    <property type="evidence" value="ECO:0007669"/>
    <property type="project" value="UniProtKB-KW"/>
</dbReference>
<comment type="subcellular location">
    <subcellularLocation>
        <location evidence="3">Host cell</location>
    </subcellularLocation>
</comment>
<keyword evidence="12" id="KW-0693">Viral RNA replication</keyword>
<evidence type="ECO:0000256" key="6">
    <source>
        <dbReference type="ARBA" id="ARBA00022484"/>
    </source>
</evidence>
<dbReference type="Pfam" id="PF04196">
    <property type="entry name" value="Bunya_RdRp"/>
    <property type="match status" value="1"/>
</dbReference>
<organism evidence="19">
    <name type="scientific">Orthobunyavirus guajaraense</name>
    <dbReference type="NCBI Taxonomy" id="3052395"/>
    <lineage>
        <taxon>Viruses</taxon>
        <taxon>Riboviria</taxon>
        <taxon>Orthornavirae</taxon>
        <taxon>Negarnaviricota</taxon>
        <taxon>Polyploviricotina</taxon>
        <taxon>Bunyaviricetes</taxon>
        <taxon>Elliovirales</taxon>
        <taxon>Peribunyaviridae</taxon>
        <taxon>Orthobunyavirus</taxon>
    </lineage>
</organism>
<sequence length="2253" mass="262449">MAHLLDELRRQFKARIRACNQPELGRDLLSEITVARHNYFAQEFCEAINLPYRDDVPALEIVQAIRPGFDPMSRRVPDITPDNYYIDGDKMYIIDFKVSVSDESSIHTYKRYTELLTDIFYYIGVDFEVVIVRMDPSNMHLHISSDNFMRLFPNIILNLDFSWYFQLKEELFERFRDNEEFMELVAHGEFTPTIPWVTSDTPELFTHPVFLDFFRSMPEKDQANFTRALNNNAFQSDKWNDLLHTMMREYGDKYKSFIKEMAKRVFVSDENYDKPTKLEIQKGWSEMIERVKSSREMTTDIHKQKPSIHFIWSPHSNERSNDNIQKIIHLSHSLQEIKEKDPFSQAFRYLGKLMDFSADVPLYERFCNKLKQEARSTLKKKTSPVIPMQIDNCTILWEQQFKLDTSVMPKEIRIKFLKEFCGIGGHKQFKNRMMDDLDLEKPTILDFSDIDIQRHAKLMFSDTKSFLMKESGLNKIGNIIEDFKPQILNASEKTWKHIDEISKTRFWQSINDISILIKNILSVSQYNKHNTFRVVCTANNSFYGIVYPAASIQSRKSTIVFSTVAFHAEAKDVLRCGSLFKTYKLKKGYVSISKAIRLDKERCQRLVTSPGIFLLTTLLLKGDTEIDLNEIMAFAYFTSLSITKSMLSLTEPSRYMIMNSLAVSSHVRGYIAEKFSPYTKTLFSVYMTELIRRGCMSANNQRSKISVKDVYLNEYEITQKGVSENRDLESIWFPGFVNLKEYINQIYLPFYFNAKGLHNKHHVVIDLAKTVLEIELEQREELPTPWGDEFRKQSVNLDILIYAISKMLKNDTSKHNHLRSRIENRNNFKRSLASISTFTSSKSCIKVGDFSKHKSETVKRMKKIQEKETKRTRIANTELVAEGDRDLEIAHSTYLDLVKSVPNYTDYISTKVFDRLYEKFKTEEYDDRPAIEIIMDVMRSHTNFKFCFFNKGQKTAKDREIFVGELEAKLCLYCVERIAKERCKLNPEEMISEPGDGKLKKLELNSESEIRYLIEMTRKEMSREDTFLHDIMSDPKGVKIEINADMSKWSAQDVFFKYFWLIALDPILYPFEKQRIIFFFCNYMDKELILPDELMCSLLDQKAERENDIIRQMTNNFHTNTVNIRRNWLQGNLNYTSSYIHSCSMMVFRDIVKECSDLLEGHCNVNSMVHSDDNQTSVIMIQSKMHNDCILNYICKLFEACCLTFGNQANMKKTYVTNNIKEFVSLFNIYGEPFSVYGRFLLPAVGDCAYIGPYEDMASRLSATQTAIKHGCPPSLAWVSIALNHWITYNTYNMLPGQTNDPTKIFGCERYELPIELCGTLRSELSTIALVGLEAGNISFLTNLLRKMSPPQLIKEGVQTQCNNIQNWDMTKLTYIEIMKLKLLRHIVLDTDIAEDNTMGETSEMRSRSIITPRKFTTLASLTKLISYNDYQEIVSNQESINNLFEEMLENQELLVTKGESPEEFKKTILFRYNSKRFKESLSIQSPTQLFVEQILFSNKPVIDYSGIREKYIGSVDIPTNQEDEGIMGKKTIPEAFETLKQDLEKMILTLDDIKLVYSFCILNDPLNTTACNAILLSQIQSLMDRTSLSAVTMPEFRNMRLIKYSPALVLRAYLHGDMSIGGAIEEDMRRDIYHLEEFIEKTGILRKVNDKITAHQIEYGERDLLFEIRERTRFLQTCYDYIKSTEHKVKVFILPCKAYTAFDFCATIHGNLIKDKGWYSVHYLKQIISGTAKAIVNQTPASEQINMDECFRLIAHFADTFIESSSRVFFLNKIIKEYSYKNIPVKDLYEQLKRDNNKRQHFIPLLYYTQELKQSDLDKFDANKTYERVGWNNWQTNRDMNTGPIDLTIKGANRSIRIMGEDDRLNIGELQLIEGDNTPVESHARRLLNAKHNLQFEKMQDYTYLEPGMYYICWQKRSKYAYNYQLLLPEIIENRNKQPASLLSNKINLLHPVCPVIVSKRPSPEKIRITAIKYMNQDCELAKLQLAKNDFAIIRRCHFSKMIHFQGKDFIVGNIDVNKLMTTPSLLSVNYPSLSQTPLITLSQIFRCDGSGDTVDEFEFLSDEIIEEIDTAPVNAIPFFQVAYAVKSKQGFTYKQALQQALKAGLEEMEVEFDFTGKELGFFSPKNMSIISFIVGLVNRLNTNEWSTVLIKCIHMAFFNNNKDRNFHLFKIPKIFIKDPIGEKVDWIKARDFLNGIKPRDESNHWGQMFTHFKSKCINAIDLEISLEGASWGEMLDMLDEFKDEEMFSFDT</sequence>
<dbReference type="InterPro" id="IPR029124">
    <property type="entry name" value="L_protein_N"/>
</dbReference>
<evidence type="ECO:0000259" key="18">
    <source>
        <dbReference type="PROSITE" id="PS50525"/>
    </source>
</evidence>
<evidence type="ECO:0000256" key="8">
    <source>
        <dbReference type="ARBA" id="ARBA00022695"/>
    </source>
</evidence>
<evidence type="ECO:0000256" key="1">
    <source>
        <dbReference type="ARBA" id="ARBA00001936"/>
    </source>
</evidence>
<reference evidence="19" key="1">
    <citation type="submission" date="2019-05" db="EMBL/GenBank/DDBJ databases">
        <title>Genomic Characterization of 104 Bunyaviruses in the Families Peribunyaviridae, Nairoviridae, and Phenuiviridae.</title>
        <authorList>
            <person name="Kapuscinski M."/>
            <person name="Bergren N."/>
            <person name="Russell B."/>
            <person name="Lee J."/>
            <person name="Borland E."/>
            <person name="King D."/>
            <person name="Burkhalter K."/>
            <person name="Stenglein M."/>
            <person name="Kading R."/>
        </authorList>
    </citation>
    <scope>NUCLEOTIDE SEQUENCE</scope>
    <source>
        <strain evidence="19">18315</strain>
    </source>
</reference>
<evidence type="ECO:0000313" key="19">
    <source>
        <dbReference type="EMBL" id="QLA46960.1"/>
    </source>
</evidence>
<dbReference type="Gene3D" id="3.40.91.60">
    <property type="match status" value="1"/>
</dbReference>
<dbReference type="GO" id="GO:0006351">
    <property type="term" value="P:DNA-templated transcription"/>
    <property type="evidence" value="ECO:0007669"/>
    <property type="project" value="InterPro"/>
</dbReference>
<evidence type="ECO:0000256" key="2">
    <source>
        <dbReference type="ARBA" id="ARBA00001946"/>
    </source>
</evidence>
<keyword evidence="8" id="KW-0548">Nucleotidyltransferase</keyword>
<keyword evidence="10" id="KW-0378">Hydrolase</keyword>
<dbReference type="PROSITE" id="PS50525">
    <property type="entry name" value="RDRP_SSRNA_NEG_SEG"/>
    <property type="match status" value="1"/>
</dbReference>
<dbReference type="InterPro" id="IPR048006">
    <property type="entry name" value="CapSnatch_bunyavir"/>
</dbReference>
<dbReference type="InterPro" id="IPR048547">
    <property type="entry name" value="L_thumb_ring_bunyavir"/>
</dbReference>
<evidence type="ECO:0000256" key="3">
    <source>
        <dbReference type="ARBA" id="ARBA00004340"/>
    </source>
</evidence>
<comment type="similarity">
    <text evidence="16">Belongs to the Bunyavirales RNA polymerase family.</text>
</comment>
<dbReference type="GO" id="GO:0003968">
    <property type="term" value="F:RNA-directed RNA polymerase activity"/>
    <property type="evidence" value="ECO:0007669"/>
    <property type="project" value="UniProtKB-KW"/>
</dbReference>
<keyword evidence="6" id="KW-0696">RNA-directed RNA polymerase</keyword>
<dbReference type="GO" id="GO:0039694">
    <property type="term" value="P:viral RNA genome replication"/>
    <property type="evidence" value="ECO:0007669"/>
    <property type="project" value="InterPro"/>
</dbReference>
<evidence type="ECO:0000256" key="12">
    <source>
        <dbReference type="ARBA" id="ARBA00022953"/>
    </source>
</evidence>
<comment type="cofactor">
    <cofactor evidence="2">
        <name>Mg(2+)</name>
        <dbReference type="ChEBI" id="CHEBI:18420"/>
    </cofactor>
</comment>
<dbReference type="NCBIfam" id="TIGR04202">
    <property type="entry name" value="capSnatchArena"/>
    <property type="match status" value="1"/>
</dbReference>
<evidence type="ECO:0000256" key="5">
    <source>
        <dbReference type="ARBA" id="ARBA00018602"/>
    </source>
</evidence>
<accession>A0A7D9MVN4</accession>
<dbReference type="Pfam" id="PF15518">
    <property type="entry name" value="L_protein_N"/>
    <property type="match status" value="1"/>
</dbReference>
<dbReference type="EMBL" id="MK896573">
    <property type="protein sequence ID" value="QLA46960.1"/>
    <property type="molecule type" value="Viral_cRNA"/>
</dbReference>
<dbReference type="EC" id="2.7.7.48" evidence="4"/>
<comment type="catalytic activity">
    <reaction evidence="17">
        <text>RNA(n) + a ribonucleoside 5'-triphosphate = RNA(n+1) + diphosphate</text>
        <dbReference type="Rhea" id="RHEA:21248"/>
        <dbReference type="Rhea" id="RHEA-COMP:14527"/>
        <dbReference type="Rhea" id="RHEA-COMP:17342"/>
        <dbReference type="ChEBI" id="CHEBI:33019"/>
        <dbReference type="ChEBI" id="CHEBI:61557"/>
        <dbReference type="ChEBI" id="CHEBI:140395"/>
        <dbReference type="EC" id="2.7.7.48"/>
    </reaction>
</comment>
<proteinExistence type="inferred from homology"/>
<dbReference type="InterPro" id="IPR007099">
    <property type="entry name" value="RNA-dir_pol_NSvirus"/>
</dbReference>
<evidence type="ECO:0000256" key="7">
    <source>
        <dbReference type="ARBA" id="ARBA00022679"/>
    </source>
</evidence>
<evidence type="ECO:0000256" key="4">
    <source>
        <dbReference type="ARBA" id="ARBA00012494"/>
    </source>
</evidence>
<evidence type="ECO:0000256" key="16">
    <source>
        <dbReference type="ARBA" id="ARBA00034123"/>
    </source>
</evidence>
<dbReference type="SMR" id="A0A7D9MVN4"/>
<evidence type="ECO:0000256" key="17">
    <source>
        <dbReference type="ARBA" id="ARBA00048744"/>
    </source>
</evidence>
<dbReference type="InterPro" id="IPR007322">
    <property type="entry name" value="RNA_pol_bunyavir"/>
</dbReference>